<evidence type="ECO:0000313" key="1">
    <source>
        <dbReference type="EMBL" id="AXF78327.1"/>
    </source>
</evidence>
<sequence length="70" mass="8634">MRLICELSKVKNGPQNEYQREQNKKLWEYQIKHNAALKICNIYRFVFLQKDNIIKRFLLPQSVFLRLFYI</sequence>
<dbReference type="EMBL" id="CP013970">
    <property type="protein sequence ID" value="AXF78327.1"/>
    <property type="molecule type" value="Genomic_DNA"/>
</dbReference>
<protein>
    <submittedName>
        <fullName evidence="2">Uncharacterized protein</fullName>
    </submittedName>
</protein>
<name>A0A0M2KEN0_9GAMM</name>
<gene>
    <name evidence="1" type="ORF">AV903_23705</name>
    <name evidence="2" type="ORF">SY86_21415</name>
</gene>
<reference evidence="2 3" key="1">
    <citation type="submission" date="2015-01" db="EMBL/GenBank/DDBJ databases">
        <title>Erwinia tracheiphila.</title>
        <authorList>
            <person name="Shapiro L.R."/>
        </authorList>
    </citation>
    <scope>NUCLEOTIDE SEQUENCE [LARGE SCALE GENOMIC DNA]</scope>
    <source>
        <strain evidence="2 3">BuffGH</strain>
    </source>
</reference>
<accession>A0A0M2KEN0</accession>
<dbReference type="STRING" id="65700.SY86_21415"/>
<evidence type="ECO:0000313" key="3">
    <source>
        <dbReference type="Proteomes" id="UP000033924"/>
    </source>
</evidence>
<dbReference type="Proteomes" id="UP000033924">
    <property type="component" value="Unassembled WGS sequence"/>
</dbReference>
<organism evidence="2 3">
    <name type="scientific">Erwinia tracheiphila</name>
    <dbReference type="NCBI Taxonomy" id="65700"/>
    <lineage>
        <taxon>Bacteria</taxon>
        <taxon>Pseudomonadati</taxon>
        <taxon>Pseudomonadota</taxon>
        <taxon>Gammaproteobacteria</taxon>
        <taxon>Enterobacterales</taxon>
        <taxon>Erwiniaceae</taxon>
        <taxon>Erwinia</taxon>
    </lineage>
</organism>
<proteinExistence type="predicted"/>
<dbReference type="AlphaFoldDB" id="A0A0M2KEN0"/>
<dbReference type="EMBL" id="JXNU01000003">
    <property type="protein sequence ID" value="KKF37384.1"/>
    <property type="molecule type" value="Genomic_DNA"/>
</dbReference>
<reference evidence="1 4" key="2">
    <citation type="submission" date="2016-01" db="EMBL/GenBank/DDBJ databases">
        <authorList>
            <person name="Oliw E.H."/>
        </authorList>
    </citation>
    <scope>NUCLEOTIDE SEQUENCE [LARGE SCALE GENOMIC DNA]</scope>
    <source>
        <strain evidence="1 4">MDcuke</strain>
    </source>
</reference>
<evidence type="ECO:0000313" key="2">
    <source>
        <dbReference type="EMBL" id="KKF37384.1"/>
    </source>
</evidence>
<dbReference type="Proteomes" id="UP000264980">
    <property type="component" value="Chromosome"/>
</dbReference>
<evidence type="ECO:0000313" key="4">
    <source>
        <dbReference type="Proteomes" id="UP000264980"/>
    </source>
</evidence>
<keyword evidence="3" id="KW-1185">Reference proteome</keyword>
<dbReference type="PATRIC" id="fig|65700.7.peg.5332"/>